<feature type="signal peptide" evidence="1">
    <location>
        <begin position="1"/>
        <end position="19"/>
    </location>
</feature>
<comment type="caution">
    <text evidence="2">The sequence shown here is derived from an EMBL/GenBank/DDBJ whole genome shotgun (WGS) entry which is preliminary data.</text>
</comment>
<dbReference type="AlphaFoldDB" id="A0A1Y1Z152"/>
<protein>
    <submittedName>
        <fullName evidence="2">Uncharacterized protein</fullName>
    </submittedName>
</protein>
<organism evidence="2 3">
    <name type="scientific">Clohesyomyces aquaticus</name>
    <dbReference type="NCBI Taxonomy" id="1231657"/>
    <lineage>
        <taxon>Eukaryota</taxon>
        <taxon>Fungi</taxon>
        <taxon>Dikarya</taxon>
        <taxon>Ascomycota</taxon>
        <taxon>Pezizomycotina</taxon>
        <taxon>Dothideomycetes</taxon>
        <taxon>Pleosporomycetidae</taxon>
        <taxon>Pleosporales</taxon>
        <taxon>Lindgomycetaceae</taxon>
        <taxon>Clohesyomyces</taxon>
    </lineage>
</organism>
<evidence type="ECO:0000313" key="3">
    <source>
        <dbReference type="Proteomes" id="UP000193144"/>
    </source>
</evidence>
<keyword evidence="3" id="KW-1185">Reference proteome</keyword>
<sequence>MKVIHLLLTLATVVPNPRASGTIQETLMEPESKREKVPGNNPAYYTRENKADQLLEITEFIVSPSPPLKRNNTRVFFYLQGFIAEDYAGLENSTLTLRSKF</sequence>
<reference evidence="2 3" key="1">
    <citation type="submission" date="2016-07" db="EMBL/GenBank/DDBJ databases">
        <title>Pervasive Adenine N6-methylation of Active Genes in Fungi.</title>
        <authorList>
            <consortium name="DOE Joint Genome Institute"/>
            <person name="Mondo S.J."/>
            <person name="Dannebaum R.O."/>
            <person name="Kuo R.C."/>
            <person name="Labutti K."/>
            <person name="Haridas S."/>
            <person name="Kuo A."/>
            <person name="Salamov A."/>
            <person name="Ahrendt S.R."/>
            <person name="Lipzen A."/>
            <person name="Sullivan W."/>
            <person name="Andreopoulos W.B."/>
            <person name="Clum A."/>
            <person name="Lindquist E."/>
            <person name="Daum C."/>
            <person name="Ramamoorthy G.K."/>
            <person name="Gryganskyi A."/>
            <person name="Culley D."/>
            <person name="Magnuson J.K."/>
            <person name="James T.Y."/>
            <person name="O'Malley M.A."/>
            <person name="Stajich J.E."/>
            <person name="Spatafora J.W."/>
            <person name="Visel A."/>
            <person name="Grigoriev I.V."/>
        </authorList>
    </citation>
    <scope>NUCLEOTIDE SEQUENCE [LARGE SCALE GENOMIC DNA]</scope>
    <source>
        <strain evidence="2 3">CBS 115471</strain>
    </source>
</reference>
<keyword evidence="1" id="KW-0732">Signal</keyword>
<proteinExistence type="predicted"/>
<gene>
    <name evidence="2" type="ORF">BCR34DRAFT_605164</name>
</gene>
<evidence type="ECO:0000313" key="2">
    <source>
        <dbReference type="EMBL" id="ORY03677.1"/>
    </source>
</evidence>
<evidence type="ECO:0000256" key="1">
    <source>
        <dbReference type="SAM" id="SignalP"/>
    </source>
</evidence>
<accession>A0A1Y1Z152</accession>
<dbReference type="OrthoDB" id="5422698at2759"/>
<dbReference type="EMBL" id="MCFA01000144">
    <property type="protein sequence ID" value="ORY03677.1"/>
    <property type="molecule type" value="Genomic_DNA"/>
</dbReference>
<dbReference type="Proteomes" id="UP000193144">
    <property type="component" value="Unassembled WGS sequence"/>
</dbReference>
<feature type="chain" id="PRO_5013028146" evidence="1">
    <location>
        <begin position="20"/>
        <end position="101"/>
    </location>
</feature>
<name>A0A1Y1Z152_9PLEO</name>